<name>A0A940S0D8_9RHOB</name>
<dbReference type="InterPro" id="IPR026634">
    <property type="entry name" value="TPST-like"/>
</dbReference>
<evidence type="ECO:0000313" key="5">
    <source>
        <dbReference type="EMBL" id="MBP0481922.1"/>
    </source>
</evidence>
<dbReference type="InterPro" id="IPR013105">
    <property type="entry name" value="TPR_2"/>
</dbReference>
<comment type="caution">
    <text evidence="5">The sequence shown here is derived from an EMBL/GenBank/DDBJ whole genome shotgun (WGS) entry which is preliminary data.</text>
</comment>
<dbReference type="EMBL" id="JAGISH010000002">
    <property type="protein sequence ID" value="MBP0481922.1"/>
    <property type="molecule type" value="Genomic_DNA"/>
</dbReference>
<dbReference type="RefSeq" id="WP_209359770.1">
    <property type="nucleotide sequence ID" value="NZ_JAGISH010000002.1"/>
</dbReference>
<dbReference type="Gene3D" id="1.25.40.10">
    <property type="entry name" value="Tetratricopeptide repeat domain"/>
    <property type="match status" value="1"/>
</dbReference>
<dbReference type="AlphaFoldDB" id="A0A940S0D8"/>
<evidence type="ECO:0000256" key="4">
    <source>
        <dbReference type="PROSITE-ProRule" id="PRU00339"/>
    </source>
</evidence>
<keyword evidence="1" id="KW-0808">Transferase</keyword>
<evidence type="ECO:0000313" key="6">
    <source>
        <dbReference type="Proteomes" id="UP000675940"/>
    </source>
</evidence>
<dbReference type="PANTHER" id="PTHR12788">
    <property type="entry name" value="PROTEIN-TYROSINE SULFOTRANSFERASE 2"/>
    <property type="match status" value="1"/>
</dbReference>
<evidence type="ECO:0000256" key="1">
    <source>
        <dbReference type="ARBA" id="ARBA00022679"/>
    </source>
</evidence>
<gene>
    <name evidence="5" type="ORF">J5474_05370</name>
</gene>
<accession>A0A940S0D8</accession>
<evidence type="ECO:0000256" key="2">
    <source>
        <dbReference type="ARBA" id="ARBA00022737"/>
    </source>
</evidence>
<dbReference type="Gene3D" id="3.40.50.300">
    <property type="entry name" value="P-loop containing nucleotide triphosphate hydrolases"/>
    <property type="match status" value="1"/>
</dbReference>
<reference evidence="5" key="1">
    <citation type="submission" date="2021-03" db="EMBL/GenBank/DDBJ databases">
        <title>Sagittula salina sp. nov. strain M10.9X isolated from the marine waste.</title>
        <authorList>
            <person name="Satari L."/>
            <person name="Molina-Menor E."/>
            <person name="Vidal-Verdu A."/>
            <person name="Pascual J."/>
            <person name="Pereto J."/>
            <person name="Porcar M."/>
        </authorList>
    </citation>
    <scope>NUCLEOTIDE SEQUENCE</scope>
    <source>
        <strain evidence="5">M10.9X</strain>
    </source>
</reference>
<dbReference type="PANTHER" id="PTHR12788:SF10">
    <property type="entry name" value="PROTEIN-TYROSINE SULFOTRANSFERASE"/>
    <property type="match status" value="1"/>
</dbReference>
<dbReference type="GO" id="GO:0008476">
    <property type="term" value="F:protein-tyrosine sulfotransferase activity"/>
    <property type="evidence" value="ECO:0007669"/>
    <property type="project" value="InterPro"/>
</dbReference>
<organism evidence="5 6">
    <name type="scientific">Sagittula salina</name>
    <dbReference type="NCBI Taxonomy" id="2820268"/>
    <lineage>
        <taxon>Bacteria</taxon>
        <taxon>Pseudomonadati</taxon>
        <taxon>Pseudomonadota</taxon>
        <taxon>Alphaproteobacteria</taxon>
        <taxon>Rhodobacterales</taxon>
        <taxon>Roseobacteraceae</taxon>
        <taxon>Sagittula</taxon>
    </lineage>
</organism>
<dbReference type="Proteomes" id="UP000675940">
    <property type="component" value="Unassembled WGS sequence"/>
</dbReference>
<dbReference type="Pfam" id="PF07719">
    <property type="entry name" value="TPR_2"/>
    <property type="match status" value="1"/>
</dbReference>
<dbReference type="PROSITE" id="PS50005">
    <property type="entry name" value="TPR"/>
    <property type="match status" value="1"/>
</dbReference>
<keyword evidence="6" id="KW-1185">Reference proteome</keyword>
<dbReference type="Pfam" id="PF13469">
    <property type="entry name" value="Sulfotransfer_3"/>
    <property type="match status" value="1"/>
</dbReference>
<dbReference type="InterPro" id="IPR027417">
    <property type="entry name" value="P-loop_NTPase"/>
</dbReference>
<dbReference type="SUPFAM" id="SSF48452">
    <property type="entry name" value="TPR-like"/>
    <property type="match status" value="1"/>
</dbReference>
<proteinExistence type="predicted"/>
<protein>
    <submittedName>
        <fullName evidence="5">Sulfotransferase</fullName>
    </submittedName>
</protein>
<keyword evidence="3 4" id="KW-0802">TPR repeat</keyword>
<dbReference type="InterPro" id="IPR019734">
    <property type="entry name" value="TPR_rpt"/>
</dbReference>
<evidence type="ECO:0000256" key="3">
    <source>
        <dbReference type="ARBA" id="ARBA00022803"/>
    </source>
</evidence>
<keyword evidence="2" id="KW-0677">Repeat</keyword>
<dbReference type="InterPro" id="IPR011990">
    <property type="entry name" value="TPR-like_helical_dom_sf"/>
</dbReference>
<sequence length="542" mass="58563">MAEAESRQDETTLDALEARRAADDLDGLRGGIGTLPPGDRFDPRAFALRHALLPLALPGLDPRPPAAEVRRLEAALNAGQPEVALSMARALGTRLPRAALPWRAQALALAQLGRLSEARDAYTEALTRAPDHMALYAELARVLYDMGALDELAAPAGAAAEARPDDPQAIRLAAVAAHVRGDRDTARRLFARLVKLQPTNGAAHRALSELTHYSDRKDPHIARMQRLAKSGSKGERLTPFEELELHFALGKAMADLRRPQEAFRHYAQGNALKKSSYGLSVDRYQTEAARLRERLALPEPGTKIDAACDTPVPILVVGLPRSGTTLAETLLSAHPQVGSAGECTYLRAHLLSAVMTGTPAPQDFAALRDGYRRALAQASGAPFVIDKMPLNFTLLPLVQALLPEARVVALQRDPMALGWSLFRQCFPKGGNGFAYDLNDIAEAQALFAEVLALQEAEGLPLHRLSYAALTEDPEATLRAALDFIGLPWDEACRLPAPRKGVVATASSMQVRGGIYRGADEDWRAYADHLAPLKERLGALGLL</sequence>
<feature type="repeat" description="TPR" evidence="4">
    <location>
        <begin position="99"/>
        <end position="132"/>
    </location>
</feature>
<dbReference type="SMART" id="SM00028">
    <property type="entry name" value="TPR"/>
    <property type="match status" value="2"/>
</dbReference>
<dbReference type="SUPFAM" id="SSF52540">
    <property type="entry name" value="P-loop containing nucleoside triphosphate hydrolases"/>
    <property type="match status" value="1"/>
</dbReference>